<dbReference type="AlphaFoldDB" id="A0A3G2S4Z9"/>
<name>A0A3G2S4Z9_MALR7</name>
<dbReference type="CDD" id="cd21372">
    <property type="entry name" value="cwf21_CWC21-like"/>
    <property type="match status" value="1"/>
</dbReference>
<evidence type="ECO:0000256" key="2">
    <source>
        <dbReference type="ARBA" id="ARBA00005954"/>
    </source>
</evidence>
<proteinExistence type="inferred from homology"/>
<dbReference type="GO" id="GO:0005681">
    <property type="term" value="C:spliceosomal complex"/>
    <property type="evidence" value="ECO:0007669"/>
    <property type="project" value="UniProtKB-KW"/>
</dbReference>
<keyword evidence="5" id="KW-0508">mRNA splicing</keyword>
<keyword evidence="6" id="KW-0539">Nucleus</keyword>
<dbReference type="SMART" id="SM01115">
    <property type="entry name" value="cwf21"/>
    <property type="match status" value="1"/>
</dbReference>
<evidence type="ECO:0000313" key="10">
    <source>
        <dbReference type="Proteomes" id="UP000269793"/>
    </source>
</evidence>
<evidence type="ECO:0000313" key="9">
    <source>
        <dbReference type="EMBL" id="AYO42856.1"/>
    </source>
</evidence>
<dbReference type="Proteomes" id="UP000269793">
    <property type="component" value="Chromosome III"/>
</dbReference>
<evidence type="ECO:0000256" key="5">
    <source>
        <dbReference type="ARBA" id="ARBA00023187"/>
    </source>
</evidence>
<dbReference type="InterPro" id="IPR051372">
    <property type="entry name" value="CWC21"/>
</dbReference>
<evidence type="ECO:0000256" key="4">
    <source>
        <dbReference type="ARBA" id="ARBA00022728"/>
    </source>
</evidence>
<comment type="subcellular location">
    <subcellularLocation>
        <location evidence="1">Nucleus</location>
    </subcellularLocation>
</comment>
<organism evidence="9 10">
    <name type="scientific">Malassezia restricta (strain ATCC 96810 / NBRC 103918 / CBS 7877)</name>
    <name type="common">Seborrheic dermatitis infection agent</name>
    <dbReference type="NCBI Taxonomy" id="425264"/>
    <lineage>
        <taxon>Eukaryota</taxon>
        <taxon>Fungi</taxon>
        <taxon>Dikarya</taxon>
        <taxon>Basidiomycota</taxon>
        <taxon>Ustilaginomycotina</taxon>
        <taxon>Malasseziomycetes</taxon>
        <taxon>Malasseziales</taxon>
        <taxon>Malasseziaceae</taxon>
        <taxon>Malassezia</taxon>
    </lineage>
</organism>
<dbReference type="Gene3D" id="6.10.140.420">
    <property type="match status" value="1"/>
</dbReference>
<feature type="compositionally biased region" description="Low complexity" evidence="7">
    <location>
        <begin position="173"/>
        <end position="183"/>
    </location>
</feature>
<dbReference type="InterPro" id="IPR013170">
    <property type="entry name" value="mRNA_splic_Cwf21_dom"/>
</dbReference>
<dbReference type="GO" id="GO:0006397">
    <property type="term" value="P:mRNA processing"/>
    <property type="evidence" value="ECO:0007669"/>
    <property type="project" value="UniProtKB-KW"/>
</dbReference>
<gene>
    <name evidence="9" type="primary">CWC21</name>
    <name evidence="9" type="ORF">DNF11_1906</name>
</gene>
<evidence type="ECO:0000256" key="1">
    <source>
        <dbReference type="ARBA" id="ARBA00004123"/>
    </source>
</evidence>
<dbReference type="VEuPathDB" id="FungiDB:DNF11_1906"/>
<feature type="compositionally biased region" description="Basic and acidic residues" evidence="7">
    <location>
        <begin position="184"/>
        <end position="203"/>
    </location>
</feature>
<keyword evidence="4" id="KW-0747">Spliceosome</keyword>
<dbReference type="GO" id="GO:0008380">
    <property type="term" value="P:RNA splicing"/>
    <property type="evidence" value="ECO:0007669"/>
    <property type="project" value="UniProtKB-KW"/>
</dbReference>
<feature type="region of interest" description="Disordered" evidence="7">
    <location>
        <begin position="165"/>
        <end position="243"/>
    </location>
</feature>
<dbReference type="EMBL" id="CP033150">
    <property type="protein sequence ID" value="AYO42856.1"/>
    <property type="molecule type" value="Genomic_DNA"/>
</dbReference>
<evidence type="ECO:0000256" key="3">
    <source>
        <dbReference type="ARBA" id="ARBA00022664"/>
    </source>
</evidence>
<dbReference type="PANTHER" id="PTHR36562:SF5">
    <property type="entry name" value="SERINE_ARGININE REPETITIVE MATRIX 2"/>
    <property type="match status" value="1"/>
</dbReference>
<dbReference type="OrthoDB" id="10267305at2759"/>
<dbReference type="PANTHER" id="PTHR36562">
    <property type="entry name" value="SERINE/ARGININE REPETITIVE MATRIX 2"/>
    <property type="match status" value="1"/>
</dbReference>
<comment type="similarity">
    <text evidence="2">Belongs to the CWC21 family.</text>
</comment>
<feature type="region of interest" description="Disordered" evidence="7">
    <location>
        <begin position="28"/>
        <end position="51"/>
    </location>
</feature>
<evidence type="ECO:0000259" key="8">
    <source>
        <dbReference type="SMART" id="SM01115"/>
    </source>
</evidence>
<evidence type="ECO:0000256" key="7">
    <source>
        <dbReference type="SAM" id="MobiDB-lite"/>
    </source>
</evidence>
<protein>
    <submittedName>
        <fullName evidence="9">Pre-mRNA-splicing factor CWC21</fullName>
    </submittedName>
</protein>
<feature type="domain" description="CWF21" evidence="8">
    <location>
        <begin position="53"/>
        <end position="98"/>
    </location>
</feature>
<reference evidence="9 10" key="1">
    <citation type="submission" date="2018-10" db="EMBL/GenBank/DDBJ databases">
        <title>Complete genome sequence of Malassezia restricta CBS 7877.</title>
        <authorList>
            <person name="Morand S.C."/>
            <person name="Bertignac M."/>
            <person name="Iltis A."/>
            <person name="Kolder I."/>
            <person name="Pirovano W."/>
            <person name="Jourdain R."/>
            <person name="Clavaud C."/>
        </authorList>
    </citation>
    <scope>NUCLEOTIDE SEQUENCE [LARGE SCALE GENOMIC DNA]</scope>
    <source>
        <strain evidence="9 10">CBS 7877</strain>
    </source>
</reference>
<dbReference type="Pfam" id="PF08312">
    <property type="entry name" value="cwf21"/>
    <property type="match status" value="1"/>
</dbReference>
<evidence type="ECO:0000256" key="6">
    <source>
        <dbReference type="ARBA" id="ARBA00023242"/>
    </source>
</evidence>
<accession>A0A3G2S4Z9</accession>
<sequence length="243" mass="28095">MYNGIGLQTARGSGTNGYVQRNLSYIRPRDSAPTQRLEEVSKPRSTQPDAAILDHERRRKIEIQCIELQDELEEKGLPDDEIQARVASLRRGLRARLERAPKQYFSHTHEETKQLRPSDTHNRGAAKEIEAQTMQRALKIRPDYEEGQAFDPVWQERRKWERIEQYERRREVASGSESASSRISRWDREERPSPGSSYREHSPPKRSHVSYDDVYDAPSADVSSRTPSPPPTTERPLDVHPVT</sequence>
<dbReference type="STRING" id="425264.A0A3G2S4Z9"/>
<keyword evidence="10" id="KW-1185">Reference proteome</keyword>
<keyword evidence="3" id="KW-0507">mRNA processing</keyword>